<name>A0ABY5U5M5_LACSH</name>
<organism evidence="2 3">
    <name type="scientific">Laceyella sacchari</name>
    <name type="common">Thermoactinomyces thalpophilus</name>
    <dbReference type="NCBI Taxonomy" id="37482"/>
    <lineage>
        <taxon>Bacteria</taxon>
        <taxon>Bacillati</taxon>
        <taxon>Bacillota</taxon>
        <taxon>Bacilli</taxon>
        <taxon>Bacillales</taxon>
        <taxon>Thermoactinomycetaceae</taxon>
        <taxon>Laceyella</taxon>
    </lineage>
</organism>
<dbReference type="Gene3D" id="2.40.10.10">
    <property type="entry name" value="Trypsin-like serine proteases"/>
    <property type="match status" value="1"/>
</dbReference>
<dbReference type="Proteomes" id="UP001058650">
    <property type="component" value="Chromosome"/>
</dbReference>
<dbReference type="InterPro" id="IPR009003">
    <property type="entry name" value="Peptidase_S1_PA"/>
</dbReference>
<evidence type="ECO:0008006" key="4">
    <source>
        <dbReference type="Google" id="ProtNLM"/>
    </source>
</evidence>
<evidence type="ECO:0000313" key="3">
    <source>
        <dbReference type="Proteomes" id="UP001058650"/>
    </source>
</evidence>
<dbReference type="SUPFAM" id="SSF50494">
    <property type="entry name" value="Trypsin-like serine proteases"/>
    <property type="match status" value="1"/>
</dbReference>
<protein>
    <recommendedName>
        <fullName evidence="4">Serine protease</fullName>
    </recommendedName>
</protein>
<sequence length="365" mass="39097">MATFFEATSQKNKLSKLVLSHSEVHGIGVGYANPRKPSQGAGTIVYVERNISSKRLATLKATMERTVGTASNVPIRFIKSGGFYTDKLVAAQPIYQTRLRPVPGGVSVGTATAGTGTAGVITVNYPNPSRLYVLSNAHVLNPTNDTSFHEVIQPGRSDGGQPGTDRIGRTYQSVIISTTSVNYLDASIAIADQNSLLDPRYLLGNTGQRIVLSGHFVSYPVGLRLRKTGRTSGYGTGTVESINATTRIQYPFGIGTFENQTIVQGDGVVGGPGDSGSVWIGRGFNGSDYAAAVHYSSTSNMTRSLCFPIQYAMQTFGLRIAIPATSSARPEAGSLKRAPRKSLAYTQPLTQREMEQINVVKAKRR</sequence>
<gene>
    <name evidence="2" type="ORF">NYR52_16055</name>
</gene>
<keyword evidence="3" id="KW-1185">Reference proteome</keyword>
<evidence type="ECO:0000256" key="1">
    <source>
        <dbReference type="ARBA" id="ARBA00022825"/>
    </source>
</evidence>
<keyword evidence="1" id="KW-0720">Serine protease</keyword>
<keyword evidence="1" id="KW-0645">Protease</keyword>
<evidence type="ECO:0000313" key="2">
    <source>
        <dbReference type="EMBL" id="UWE03587.1"/>
    </source>
</evidence>
<dbReference type="InterPro" id="IPR043504">
    <property type="entry name" value="Peptidase_S1_PA_chymotrypsin"/>
</dbReference>
<proteinExistence type="predicted"/>
<reference evidence="2" key="1">
    <citation type="submission" date="2022-08" db="EMBL/GenBank/DDBJ databases">
        <title>The complete genome sequence of the thermophilic bacterium Laceyella sacchari FBKL4.010 reveals the basis for tetramethylpyrazine biosynthesis in Moutai-flavor Daqu.</title>
        <authorList>
            <person name="Li D."/>
            <person name="Huang W."/>
            <person name="Wang C."/>
            <person name="Qiu S."/>
        </authorList>
    </citation>
    <scope>NUCLEOTIDE SEQUENCE</scope>
    <source>
        <strain evidence="2">FBKL4.014</strain>
    </source>
</reference>
<dbReference type="EMBL" id="CP103866">
    <property type="protein sequence ID" value="UWE03587.1"/>
    <property type="molecule type" value="Genomic_DNA"/>
</dbReference>
<dbReference type="RefSeq" id="WP_259436028.1">
    <property type="nucleotide sequence ID" value="NZ_CP103866.1"/>
</dbReference>
<keyword evidence="1" id="KW-0378">Hydrolase</keyword>
<accession>A0ABY5U5M5</accession>